<dbReference type="InterPro" id="IPR036249">
    <property type="entry name" value="Thioredoxin-like_sf"/>
</dbReference>
<dbReference type="Pfam" id="PF10417">
    <property type="entry name" value="1-cysPrx_C"/>
    <property type="match status" value="1"/>
</dbReference>
<evidence type="ECO:0000256" key="3">
    <source>
        <dbReference type="ARBA" id="ARBA00022559"/>
    </source>
</evidence>
<evidence type="ECO:0000313" key="11">
    <source>
        <dbReference type="EMBL" id="CEP18582.1"/>
    </source>
</evidence>
<dbReference type="GO" id="GO:0033554">
    <property type="term" value="P:cellular response to stress"/>
    <property type="evidence" value="ECO:0007669"/>
    <property type="project" value="TreeGrafter"/>
</dbReference>
<evidence type="ECO:0000256" key="5">
    <source>
        <dbReference type="ARBA" id="ARBA00023002"/>
    </source>
</evidence>
<organism evidence="11 12">
    <name type="scientific">Parasitella parasitica</name>
    <dbReference type="NCBI Taxonomy" id="35722"/>
    <lineage>
        <taxon>Eukaryota</taxon>
        <taxon>Fungi</taxon>
        <taxon>Fungi incertae sedis</taxon>
        <taxon>Mucoromycota</taxon>
        <taxon>Mucoromycotina</taxon>
        <taxon>Mucoromycetes</taxon>
        <taxon>Mucorales</taxon>
        <taxon>Mucorineae</taxon>
        <taxon>Mucoraceae</taxon>
        <taxon>Parasitella</taxon>
    </lineage>
</organism>
<evidence type="ECO:0000256" key="1">
    <source>
        <dbReference type="ARBA" id="ARBA00009796"/>
    </source>
</evidence>
<dbReference type="Proteomes" id="UP000054107">
    <property type="component" value="Unassembled WGS sequence"/>
</dbReference>
<feature type="compositionally biased region" description="Basic and acidic residues" evidence="9">
    <location>
        <begin position="232"/>
        <end position="243"/>
    </location>
</feature>
<dbReference type="PANTHER" id="PTHR10681:SF171">
    <property type="entry name" value="PEROXIREDOXIN 4"/>
    <property type="match status" value="1"/>
</dbReference>
<comment type="catalytic activity">
    <reaction evidence="8">
        <text>a hydroperoxide + [thioredoxin]-dithiol = an alcohol + [thioredoxin]-disulfide + H2O</text>
        <dbReference type="Rhea" id="RHEA:62620"/>
        <dbReference type="Rhea" id="RHEA-COMP:10698"/>
        <dbReference type="Rhea" id="RHEA-COMP:10700"/>
        <dbReference type="ChEBI" id="CHEBI:15377"/>
        <dbReference type="ChEBI" id="CHEBI:29950"/>
        <dbReference type="ChEBI" id="CHEBI:30879"/>
        <dbReference type="ChEBI" id="CHEBI:35924"/>
        <dbReference type="ChEBI" id="CHEBI:50058"/>
        <dbReference type="EC" id="1.11.1.24"/>
    </reaction>
</comment>
<dbReference type="EC" id="1.11.1.24" evidence="2"/>
<dbReference type="GO" id="GO:0042744">
    <property type="term" value="P:hydrogen peroxide catabolic process"/>
    <property type="evidence" value="ECO:0007669"/>
    <property type="project" value="TreeGrafter"/>
</dbReference>
<dbReference type="PANTHER" id="PTHR10681">
    <property type="entry name" value="THIOREDOXIN PEROXIDASE"/>
    <property type="match status" value="1"/>
</dbReference>
<dbReference type="Gene3D" id="3.40.30.10">
    <property type="entry name" value="Glutaredoxin"/>
    <property type="match status" value="1"/>
</dbReference>
<accession>A0A0B7NMH1</accession>
<keyword evidence="4" id="KW-0049">Antioxidant</keyword>
<evidence type="ECO:0000256" key="9">
    <source>
        <dbReference type="SAM" id="MobiDB-lite"/>
    </source>
</evidence>
<evidence type="ECO:0000256" key="6">
    <source>
        <dbReference type="ARBA" id="ARBA00023157"/>
    </source>
</evidence>
<evidence type="ECO:0000256" key="8">
    <source>
        <dbReference type="ARBA" id="ARBA00049091"/>
    </source>
</evidence>
<evidence type="ECO:0000259" key="10">
    <source>
        <dbReference type="PROSITE" id="PS51352"/>
    </source>
</evidence>
<reference evidence="11 12" key="1">
    <citation type="submission" date="2014-09" db="EMBL/GenBank/DDBJ databases">
        <authorList>
            <person name="Ellenberger Sabrina"/>
        </authorList>
    </citation>
    <scope>NUCLEOTIDE SEQUENCE [LARGE SCALE GENOMIC DNA]</scope>
    <source>
        <strain evidence="11 12">CBS 412.66</strain>
    </source>
</reference>
<dbReference type="Pfam" id="PF00578">
    <property type="entry name" value="AhpC-TSA"/>
    <property type="match status" value="1"/>
</dbReference>
<feature type="region of interest" description="Disordered" evidence="9">
    <location>
        <begin position="229"/>
        <end position="252"/>
    </location>
</feature>
<keyword evidence="3" id="KW-0575">Peroxidase</keyword>
<dbReference type="GO" id="GO:0006979">
    <property type="term" value="P:response to oxidative stress"/>
    <property type="evidence" value="ECO:0007669"/>
    <property type="project" value="TreeGrafter"/>
</dbReference>
<keyword evidence="5" id="KW-0560">Oxidoreductase</keyword>
<dbReference type="InterPro" id="IPR000866">
    <property type="entry name" value="AhpC/TSA"/>
</dbReference>
<dbReference type="FunFam" id="3.40.30.10:FF:000003">
    <property type="entry name" value="Peroxiredoxin 1"/>
    <property type="match status" value="1"/>
</dbReference>
<evidence type="ECO:0000256" key="2">
    <source>
        <dbReference type="ARBA" id="ARBA00013017"/>
    </source>
</evidence>
<dbReference type="AlphaFoldDB" id="A0A0B7NMH1"/>
<dbReference type="OrthoDB" id="185659at2759"/>
<evidence type="ECO:0000313" key="12">
    <source>
        <dbReference type="Proteomes" id="UP000054107"/>
    </source>
</evidence>
<dbReference type="InterPro" id="IPR019479">
    <property type="entry name" value="Peroxiredoxin_C"/>
</dbReference>
<dbReference type="SUPFAM" id="SSF52833">
    <property type="entry name" value="Thioredoxin-like"/>
    <property type="match status" value="1"/>
</dbReference>
<dbReference type="GO" id="GO:0008379">
    <property type="term" value="F:thioredoxin peroxidase activity"/>
    <property type="evidence" value="ECO:0007669"/>
    <property type="project" value="TreeGrafter"/>
</dbReference>
<proteinExistence type="inferred from homology"/>
<dbReference type="PROSITE" id="PS51352">
    <property type="entry name" value="THIOREDOXIN_2"/>
    <property type="match status" value="1"/>
</dbReference>
<dbReference type="STRING" id="35722.A0A0B7NMH1"/>
<sequence>MIAARRIAASMAPRIAFSASVRPSVIAPPTVRKAVASTSIARFLNTNAIEQKRATVQHPAPQWSASALVDGEFKELALSDYKGKFVVMVFYPADFTFVCPTELLAFSDRIEEFRAKGAEVVGISVDNVHSHLAWTNLPRKKGGLGAINIPLVSDIKKEISTSYNEKNNSTVLIPEAGLSLRGLFVIDPKGTLRISTIHDLPIGRSVDETLRVIDAIQFTDEHGEVCPANWQKGDKTIKPDPKGSQDYFDSAN</sequence>
<protein>
    <recommendedName>
        <fullName evidence="2">thioredoxin-dependent peroxiredoxin</fullName>
        <ecNumber evidence="2">1.11.1.24</ecNumber>
    </recommendedName>
</protein>
<keyword evidence="6" id="KW-1015">Disulfide bond</keyword>
<dbReference type="CDD" id="cd03015">
    <property type="entry name" value="PRX_Typ2cys"/>
    <property type="match status" value="1"/>
</dbReference>
<gene>
    <name evidence="11" type="primary">PARPA_12888.1 scaffold 45629</name>
</gene>
<dbReference type="EMBL" id="LN733868">
    <property type="protein sequence ID" value="CEP18582.1"/>
    <property type="molecule type" value="Genomic_DNA"/>
</dbReference>
<evidence type="ECO:0000256" key="7">
    <source>
        <dbReference type="ARBA" id="ARBA00023284"/>
    </source>
</evidence>
<evidence type="ECO:0000256" key="4">
    <source>
        <dbReference type="ARBA" id="ARBA00022862"/>
    </source>
</evidence>
<name>A0A0B7NMH1_9FUNG</name>
<comment type="similarity">
    <text evidence="1">Belongs to the peroxiredoxin family. AhpC/Prx1 subfamily.</text>
</comment>
<feature type="domain" description="Thioredoxin" evidence="10">
    <location>
        <begin position="54"/>
        <end position="218"/>
    </location>
</feature>
<keyword evidence="7" id="KW-0676">Redox-active center</keyword>
<dbReference type="GO" id="GO:0005829">
    <property type="term" value="C:cytosol"/>
    <property type="evidence" value="ECO:0007669"/>
    <property type="project" value="TreeGrafter"/>
</dbReference>
<dbReference type="InterPro" id="IPR050217">
    <property type="entry name" value="Peroxiredoxin"/>
</dbReference>
<dbReference type="GO" id="GO:0045454">
    <property type="term" value="P:cell redox homeostasis"/>
    <property type="evidence" value="ECO:0007669"/>
    <property type="project" value="TreeGrafter"/>
</dbReference>
<dbReference type="InterPro" id="IPR013766">
    <property type="entry name" value="Thioredoxin_domain"/>
</dbReference>
<keyword evidence="12" id="KW-1185">Reference proteome</keyword>